<protein>
    <submittedName>
        <fullName evidence="1">Uncharacterized protein</fullName>
    </submittedName>
</protein>
<reference evidence="1" key="1">
    <citation type="submission" date="2015-07" db="EMBL/GenBank/DDBJ databases">
        <title>MeaNS - Measles Nucleotide Surveillance Program.</title>
        <authorList>
            <person name="Tran T."/>
            <person name="Druce J."/>
        </authorList>
    </citation>
    <scope>NUCLEOTIDE SEQUENCE</scope>
    <source>
        <strain evidence="1">UCB-OBI-ISO-001</strain>
        <tissue evidence="1">Gonad</tissue>
    </source>
</reference>
<gene>
    <name evidence="1" type="ORF">OCBIM_22024803mg</name>
</gene>
<proteinExistence type="predicted"/>
<organism evidence="1">
    <name type="scientific">Octopus bimaculoides</name>
    <name type="common">California two-spotted octopus</name>
    <dbReference type="NCBI Taxonomy" id="37653"/>
    <lineage>
        <taxon>Eukaryota</taxon>
        <taxon>Metazoa</taxon>
        <taxon>Spiralia</taxon>
        <taxon>Lophotrochozoa</taxon>
        <taxon>Mollusca</taxon>
        <taxon>Cephalopoda</taxon>
        <taxon>Coleoidea</taxon>
        <taxon>Octopodiformes</taxon>
        <taxon>Octopoda</taxon>
        <taxon>Incirrata</taxon>
        <taxon>Octopodidae</taxon>
        <taxon>Octopus</taxon>
    </lineage>
</organism>
<dbReference type="EMBL" id="KQ419631">
    <property type="protein sequence ID" value="KOF82780.1"/>
    <property type="molecule type" value="Genomic_DNA"/>
</dbReference>
<dbReference type="AlphaFoldDB" id="A0A0L8H1X1"/>
<accession>A0A0L8H1X1</accession>
<sequence length="104" mass="11711">MWSVVNRIPIDDVSSLSDLVLNDLPLFCVLHCSWIRGQFQTRRRPPETVYVYGSWQCQACVSVVLLFQQPCSGTTVPPALEPNCQLTINMWFIGIHAGDPFNTA</sequence>
<evidence type="ECO:0000313" key="1">
    <source>
        <dbReference type="EMBL" id="KOF82780.1"/>
    </source>
</evidence>
<name>A0A0L8H1X1_OCTBM</name>